<feature type="transmembrane region" description="Helical" evidence="2">
    <location>
        <begin position="51"/>
        <end position="70"/>
    </location>
</feature>
<organism evidence="3">
    <name type="scientific">freshwater metagenome</name>
    <dbReference type="NCBI Taxonomy" id="449393"/>
    <lineage>
        <taxon>unclassified sequences</taxon>
        <taxon>metagenomes</taxon>
        <taxon>ecological metagenomes</taxon>
    </lineage>
</organism>
<sequence>MPEEPEVYTITQVATSMSQDQKFRQRAYLASMALRTACFLGAIVTHGYVRWSLVAGAVLLPYFAVVVANAGRDRSSDSRIDRPDDHKSVGF</sequence>
<accession>A0A6J5ZF10</accession>
<keyword evidence="2" id="KW-1133">Transmembrane helix</keyword>
<keyword evidence="2" id="KW-0812">Transmembrane</keyword>
<dbReference type="InterPro" id="IPR021449">
    <property type="entry name" value="DUF3099"/>
</dbReference>
<feature type="transmembrane region" description="Helical" evidence="2">
    <location>
        <begin position="27"/>
        <end position="45"/>
    </location>
</feature>
<evidence type="ECO:0000256" key="1">
    <source>
        <dbReference type="SAM" id="MobiDB-lite"/>
    </source>
</evidence>
<evidence type="ECO:0000313" key="3">
    <source>
        <dbReference type="EMBL" id="CAB4339986.1"/>
    </source>
</evidence>
<name>A0A6J5ZF10_9ZZZZ</name>
<dbReference type="EMBL" id="CAESAJ010000092">
    <property type="protein sequence ID" value="CAB4339986.1"/>
    <property type="molecule type" value="Genomic_DNA"/>
</dbReference>
<keyword evidence="2" id="KW-0472">Membrane</keyword>
<gene>
    <name evidence="3" type="ORF">UFOPK3770_00875</name>
</gene>
<dbReference type="Pfam" id="PF11298">
    <property type="entry name" value="DUF3099"/>
    <property type="match status" value="1"/>
</dbReference>
<protein>
    <submittedName>
        <fullName evidence="3">Unannotated protein</fullName>
    </submittedName>
</protein>
<dbReference type="AlphaFoldDB" id="A0A6J5ZF10"/>
<evidence type="ECO:0000256" key="2">
    <source>
        <dbReference type="SAM" id="Phobius"/>
    </source>
</evidence>
<reference evidence="3" key="1">
    <citation type="submission" date="2020-05" db="EMBL/GenBank/DDBJ databases">
        <authorList>
            <person name="Chiriac C."/>
            <person name="Salcher M."/>
            <person name="Ghai R."/>
            <person name="Kavagutti S V."/>
        </authorList>
    </citation>
    <scope>NUCLEOTIDE SEQUENCE</scope>
</reference>
<proteinExistence type="predicted"/>
<feature type="region of interest" description="Disordered" evidence="1">
    <location>
        <begin position="72"/>
        <end position="91"/>
    </location>
</feature>